<reference evidence="3 4" key="1">
    <citation type="submission" date="2014-08" db="EMBL/GenBank/DDBJ databases">
        <title>Complete genome sequence of Corynebacterium sphenisci CECT 5990(T) (=DSM 44792(T)), isolated from healthy wild penguins.</title>
        <authorList>
            <person name="Ruckert C."/>
            <person name="Albersmeier A."/>
            <person name="Winkler A."/>
            <person name="Kalinowski J."/>
        </authorList>
    </citation>
    <scope>NUCLEOTIDE SEQUENCE [LARGE SCALE GENOMIC DNA]</scope>
    <source>
        <strain evidence="3 4">DSM 44792</strain>
    </source>
</reference>
<dbReference type="EMBL" id="CP009248">
    <property type="protein sequence ID" value="APT91356.1"/>
    <property type="molecule type" value="Genomic_DNA"/>
</dbReference>
<dbReference type="AlphaFoldDB" id="A0A1L7CZP0"/>
<dbReference type="OrthoDB" id="4772932at2"/>
<dbReference type="RefSeq" id="WP_075693027.1">
    <property type="nucleotide sequence ID" value="NZ_CP009248.1"/>
</dbReference>
<keyword evidence="2" id="KW-1133">Transmembrane helix</keyword>
<sequence>MTNTPLPPEIYRRRRIAALVALVVVLILVIWALVKCGSPDPAEEPGTSAAASSGESVTVSRSDGSAVTSAPGGAGDGDAEGEDDGAAEAPYLTTEVRQTLDKDACEAGDVQLTVESDQPNYGPEGKPRFSLTLYNPTRGDCAVDLDELPLRFEVYTLDDYTRVWSDLDCHASEGAGVETIAPGEEVVYTVTWSRLSSAPGACSSTERTPVEAGGYLVYGLVGDRNSDAYTFNLR</sequence>
<dbReference type="KEGG" id="csph:CSPHI_10505"/>
<keyword evidence="2" id="KW-0812">Transmembrane</keyword>
<keyword evidence="2" id="KW-0472">Membrane</keyword>
<dbReference type="STRING" id="1437874.CSPHI_10505"/>
<evidence type="ECO:0000313" key="3">
    <source>
        <dbReference type="EMBL" id="APT91356.1"/>
    </source>
</evidence>
<evidence type="ECO:0000256" key="2">
    <source>
        <dbReference type="SAM" id="Phobius"/>
    </source>
</evidence>
<protein>
    <recommendedName>
        <fullName evidence="5">DUF4232 domain-containing protein</fullName>
    </recommendedName>
</protein>
<dbReference type="Proteomes" id="UP000185469">
    <property type="component" value="Chromosome"/>
</dbReference>
<accession>A0A1L7CZP0</accession>
<name>A0A1L7CZP0_9CORY</name>
<evidence type="ECO:0008006" key="5">
    <source>
        <dbReference type="Google" id="ProtNLM"/>
    </source>
</evidence>
<proteinExistence type="predicted"/>
<evidence type="ECO:0000313" key="4">
    <source>
        <dbReference type="Proteomes" id="UP000185469"/>
    </source>
</evidence>
<organism evidence="3 4">
    <name type="scientific">Corynebacterium sphenisci DSM 44792</name>
    <dbReference type="NCBI Taxonomy" id="1437874"/>
    <lineage>
        <taxon>Bacteria</taxon>
        <taxon>Bacillati</taxon>
        <taxon>Actinomycetota</taxon>
        <taxon>Actinomycetes</taxon>
        <taxon>Mycobacteriales</taxon>
        <taxon>Corynebacteriaceae</taxon>
        <taxon>Corynebacterium</taxon>
    </lineage>
</organism>
<evidence type="ECO:0000256" key="1">
    <source>
        <dbReference type="SAM" id="MobiDB-lite"/>
    </source>
</evidence>
<feature type="transmembrane region" description="Helical" evidence="2">
    <location>
        <begin position="16"/>
        <end position="34"/>
    </location>
</feature>
<keyword evidence="4" id="KW-1185">Reference proteome</keyword>
<feature type="compositionally biased region" description="Polar residues" evidence="1">
    <location>
        <begin position="49"/>
        <end position="68"/>
    </location>
</feature>
<feature type="region of interest" description="Disordered" evidence="1">
    <location>
        <begin position="40"/>
        <end position="85"/>
    </location>
</feature>
<gene>
    <name evidence="3" type="ORF">CSPHI_10505</name>
</gene>